<protein>
    <submittedName>
        <fullName evidence="1">Uncharacterized protein</fullName>
    </submittedName>
</protein>
<gene>
    <name evidence="1" type="ORF">TNIN_384761</name>
</gene>
<dbReference type="Proteomes" id="UP000886998">
    <property type="component" value="Unassembled WGS sequence"/>
</dbReference>
<accession>A0A8X7CGC7</accession>
<evidence type="ECO:0000313" key="2">
    <source>
        <dbReference type="Proteomes" id="UP000886998"/>
    </source>
</evidence>
<reference evidence="1" key="1">
    <citation type="submission" date="2020-08" db="EMBL/GenBank/DDBJ databases">
        <title>Multicomponent nature underlies the extraordinary mechanical properties of spider dragline silk.</title>
        <authorList>
            <person name="Kono N."/>
            <person name="Nakamura H."/>
            <person name="Mori M."/>
            <person name="Yoshida Y."/>
            <person name="Ohtoshi R."/>
            <person name="Malay A.D."/>
            <person name="Moran D.A.P."/>
            <person name="Tomita M."/>
            <person name="Numata K."/>
            <person name="Arakawa K."/>
        </authorList>
    </citation>
    <scope>NUCLEOTIDE SEQUENCE</scope>
</reference>
<proteinExistence type="predicted"/>
<organism evidence="1 2">
    <name type="scientific">Trichonephila inaurata madagascariensis</name>
    <dbReference type="NCBI Taxonomy" id="2747483"/>
    <lineage>
        <taxon>Eukaryota</taxon>
        <taxon>Metazoa</taxon>
        <taxon>Ecdysozoa</taxon>
        <taxon>Arthropoda</taxon>
        <taxon>Chelicerata</taxon>
        <taxon>Arachnida</taxon>
        <taxon>Araneae</taxon>
        <taxon>Araneomorphae</taxon>
        <taxon>Entelegynae</taxon>
        <taxon>Araneoidea</taxon>
        <taxon>Nephilidae</taxon>
        <taxon>Trichonephila</taxon>
        <taxon>Trichonephila inaurata</taxon>
    </lineage>
</organism>
<evidence type="ECO:0000313" key="1">
    <source>
        <dbReference type="EMBL" id="GFY71344.1"/>
    </source>
</evidence>
<sequence length="68" mass="7883">METSLLGVELILVMVTEKLLLMRQVVSFFLIASEQSSASLERMRKIRVGAGRNIPWQQFERKKEEEDS</sequence>
<dbReference type="EMBL" id="BMAV01018752">
    <property type="protein sequence ID" value="GFY71344.1"/>
    <property type="molecule type" value="Genomic_DNA"/>
</dbReference>
<keyword evidence="2" id="KW-1185">Reference proteome</keyword>
<dbReference type="AlphaFoldDB" id="A0A8X7CGC7"/>
<name>A0A8X7CGC7_9ARAC</name>
<comment type="caution">
    <text evidence="1">The sequence shown here is derived from an EMBL/GenBank/DDBJ whole genome shotgun (WGS) entry which is preliminary data.</text>
</comment>